<dbReference type="PANTHER" id="PTHR47328">
    <property type="match status" value="1"/>
</dbReference>
<reference evidence="1 2" key="1">
    <citation type="submission" date="2016-08" db="EMBL/GenBank/DDBJ databases">
        <authorList>
            <person name="Seilhamer J.J."/>
        </authorList>
    </citation>
    <scope>NUCLEOTIDE SEQUENCE [LARGE SCALE GENOMIC DNA]</scope>
    <source>
        <strain evidence="1 2">KT-27</strain>
    </source>
</reference>
<accession>A0A2S3WBN3</accession>
<proteinExistence type="predicted"/>
<dbReference type="AlphaFoldDB" id="A0A2S3WBN3"/>
<dbReference type="InterPro" id="IPR035959">
    <property type="entry name" value="RutC-like_sf"/>
</dbReference>
<dbReference type="EMBL" id="MIND01000018">
    <property type="protein sequence ID" value="POF88354.1"/>
    <property type="molecule type" value="Genomic_DNA"/>
</dbReference>
<gene>
    <name evidence="1" type="ORF">BGP80_10415</name>
</gene>
<protein>
    <submittedName>
        <fullName evidence="1">Uncharacterized protein</fullName>
    </submittedName>
</protein>
<dbReference type="InterPro" id="IPR035709">
    <property type="entry name" value="YoaB-like"/>
</dbReference>
<reference evidence="1 2" key="2">
    <citation type="submission" date="2018-03" db="EMBL/GenBank/DDBJ databases">
        <title>Draft genome of Pseudomonas putida strain KT-27.</title>
        <authorList>
            <person name="Yoshizawa S."/>
            <person name="Khan N.H."/>
            <person name="Nishimura M."/>
            <person name="Chiura H.X."/>
            <person name="Ogura Y."/>
            <person name="Hayashi T."/>
            <person name="Kogure K."/>
        </authorList>
    </citation>
    <scope>NUCLEOTIDE SEQUENCE [LARGE SCALE GENOMIC DNA]</scope>
    <source>
        <strain evidence="1 2">KT-27</strain>
    </source>
</reference>
<organism evidence="1 2">
    <name type="scientific">Pseudomonas putida</name>
    <name type="common">Arthrobacter siderocapsulatus</name>
    <dbReference type="NCBI Taxonomy" id="303"/>
    <lineage>
        <taxon>Bacteria</taxon>
        <taxon>Pseudomonadati</taxon>
        <taxon>Pseudomonadota</taxon>
        <taxon>Gammaproteobacteria</taxon>
        <taxon>Pseudomonadales</taxon>
        <taxon>Pseudomonadaceae</taxon>
        <taxon>Pseudomonas</taxon>
    </lineage>
</organism>
<dbReference type="InterPro" id="IPR006175">
    <property type="entry name" value="YjgF/YER057c/UK114"/>
</dbReference>
<dbReference type="Pfam" id="PF01042">
    <property type="entry name" value="Ribonuc_L-PSP"/>
    <property type="match status" value="1"/>
</dbReference>
<sequence length="88" mass="9846">MQMGRQVQVDTLSQTIETLAYIDLLLEDVGSHKSKFLKVTTYLKDIITDFATMSEVWVEWVAEGQAPARACVEGSLDKYLSHALKGLI</sequence>
<dbReference type="PANTHER" id="PTHR47328:SF1">
    <property type="entry name" value="RUTC FAMILY PROTEIN YOAB"/>
    <property type="match status" value="1"/>
</dbReference>
<comment type="caution">
    <text evidence="1">The sequence shown here is derived from an EMBL/GenBank/DDBJ whole genome shotgun (WGS) entry which is preliminary data.</text>
</comment>
<dbReference type="Gene3D" id="3.30.1330.40">
    <property type="entry name" value="RutC-like"/>
    <property type="match status" value="1"/>
</dbReference>
<dbReference type="SUPFAM" id="SSF55298">
    <property type="entry name" value="YjgF-like"/>
    <property type="match status" value="1"/>
</dbReference>
<dbReference type="Proteomes" id="UP000237194">
    <property type="component" value="Unassembled WGS sequence"/>
</dbReference>
<name>A0A2S3WBN3_PSEPU</name>
<evidence type="ECO:0000313" key="1">
    <source>
        <dbReference type="EMBL" id="POF88354.1"/>
    </source>
</evidence>
<evidence type="ECO:0000313" key="2">
    <source>
        <dbReference type="Proteomes" id="UP000237194"/>
    </source>
</evidence>